<feature type="region of interest" description="Disordered" evidence="1">
    <location>
        <begin position="1"/>
        <end position="38"/>
    </location>
</feature>
<evidence type="ECO:0000313" key="3">
    <source>
        <dbReference type="Proteomes" id="UP001165121"/>
    </source>
</evidence>
<name>A0A9W6YML3_9STRA</name>
<dbReference type="EMBL" id="BSXT01018849">
    <property type="protein sequence ID" value="GMG14518.1"/>
    <property type="molecule type" value="Genomic_DNA"/>
</dbReference>
<gene>
    <name evidence="2" type="ORF">Pfra01_002912400</name>
</gene>
<organism evidence="2 3">
    <name type="scientific">Phytophthora fragariaefolia</name>
    <dbReference type="NCBI Taxonomy" id="1490495"/>
    <lineage>
        <taxon>Eukaryota</taxon>
        <taxon>Sar</taxon>
        <taxon>Stramenopiles</taxon>
        <taxon>Oomycota</taxon>
        <taxon>Peronosporomycetes</taxon>
        <taxon>Peronosporales</taxon>
        <taxon>Peronosporaceae</taxon>
        <taxon>Phytophthora</taxon>
    </lineage>
</organism>
<feature type="compositionally biased region" description="Basic residues" evidence="1">
    <location>
        <begin position="17"/>
        <end position="31"/>
    </location>
</feature>
<dbReference type="AlphaFoldDB" id="A0A9W6YML3"/>
<feature type="compositionally biased region" description="Polar residues" evidence="1">
    <location>
        <begin position="1"/>
        <end position="16"/>
    </location>
</feature>
<sequence length="192" mass="21518">MKSTQSSNARTTSCPKSTRRWKKNSVHRGVRQLRPGTRRQEGFQPLSIAALLQDTEIVAVRDEVSKTWVWNGAWVVGSPGFIQTPKYIYHEMPRSGISMTRHSSPTRCGGGLTARTVAVLEFRRLEPPNFDLDFFDDPDLDLDLPQDSTFIFVLIGDLALSFMEVDASADDLLSRRRLVVRCATFSTPSSVA</sequence>
<keyword evidence="3" id="KW-1185">Reference proteome</keyword>
<evidence type="ECO:0000313" key="2">
    <source>
        <dbReference type="EMBL" id="GMG14518.1"/>
    </source>
</evidence>
<comment type="caution">
    <text evidence="2">The sequence shown here is derived from an EMBL/GenBank/DDBJ whole genome shotgun (WGS) entry which is preliminary data.</text>
</comment>
<accession>A0A9W6YML3</accession>
<dbReference type="Proteomes" id="UP001165121">
    <property type="component" value="Unassembled WGS sequence"/>
</dbReference>
<protein>
    <submittedName>
        <fullName evidence="2">Unnamed protein product</fullName>
    </submittedName>
</protein>
<evidence type="ECO:0000256" key="1">
    <source>
        <dbReference type="SAM" id="MobiDB-lite"/>
    </source>
</evidence>
<proteinExistence type="predicted"/>
<reference evidence="2" key="1">
    <citation type="submission" date="2023-04" db="EMBL/GenBank/DDBJ databases">
        <title>Phytophthora fragariaefolia NBRC 109709.</title>
        <authorList>
            <person name="Ichikawa N."/>
            <person name="Sato H."/>
            <person name="Tonouchi N."/>
        </authorList>
    </citation>
    <scope>NUCLEOTIDE SEQUENCE</scope>
    <source>
        <strain evidence="2">NBRC 109709</strain>
    </source>
</reference>